<comment type="caution">
    <text evidence="1">The sequence shown here is derived from an EMBL/GenBank/DDBJ whole genome shotgun (WGS) entry which is preliminary data.</text>
</comment>
<dbReference type="SUPFAM" id="SSF52540">
    <property type="entry name" value="P-loop containing nucleoside triphosphate hydrolases"/>
    <property type="match status" value="1"/>
</dbReference>
<dbReference type="AlphaFoldDB" id="A0A412VEJ2"/>
<evidence type="ECO:0000313" key="1">
    <source>
        <dbReference type="EMBL" id="RGV03924.1"/>
    </source>
</evidence>
<protein>
    <submittedName>
        <fullName evidence="1">Uncharacterized protein</fullName>
    </submittedName>
</protein>
<evidence type="ECO:0000313" key="2">
    <source>
        <dbReference type="Proteomes" id="UP000283369"/>
    </source>
</evidence>
<dbReference type="InterPro" id="IPR027417">
    <property type="entry name" value="P-loop_NTPase"/>
</dbReference>
<name>A0A412VEJ2_9BACE</name>
<organism evidence="1 2">
    <name type="scientific">Bacteroides xylanisolvens</name>
    <dbReference type="NCBI Taxonomy" id="371601"/>
    <lineage>
        <taxon>Bacteria</taxon>
        <taxon>Pseudomonadati</taxon>
        <taxon>Bacteroidota</taxon>
        <taxon>Bacteroidia</taxon>
        <taxon>Bacteroidales</taxon>
        <taxon>Bacteroidaceae</taxon>
        <taxon>Bacteroides</taxon>
    </lineage>
</organism>
<reference evidence="1 2" key="1">
    <citation type="submission" date="2018-08" db="EMBL/GenBank/DDBJ databases">
        <title>A genome reference for cultivated species of the human gut microbiota.</title>
        <authorList>
            <person name="Zou Y."/>
            <person name="Xue W."/>
            <person name="Luo G."/>
        </authorList>
    </citation>
    <scope>NUCLEOTIDE SEQUENCE [LARGE SCALE GENOMIC DNA]</scope>
    <source>
        <strain evidence="1 2">AF14-7</strain>
    </source>
</reference>
<accession>A0A412VEJ2</accession>
<dbReference type="Proteomes" id="UP000283369">
    <property type="component" value="Unassembled WGS sequence"/>
</dbReference>
<dbReference type="RefSeq" id="WP_117811768.1">
    <property type="nucleotide sequence ID" value="NZ_JAQCUV010000104.1"/>
</dbReference>
<proteinExistence type="predicted"/>
<gene>
    <name evidence="1" type="ORF">DWW25_24690</name>
</gene>
<sequence length="604" mass="69720">MKKLEIQEHDGFLDSEDLPHNCIFNKVVTGCGGTTIALKNGENYVIAVPTTELIENKCYPPKDENGNSIVWKAENRKAGLSPVRNLFGLYGTFTPTLKKELKAYLSKEGAKKIMCTYDKIPSLVSLLTPKEYRLLVDEYHNLLKIYSYRKEAVEGVLEHFNEFKSFCFMSATPIAMDFKPDALKDVEEYIADWEHIEPLMILPYQTNKPYYFAANLIETYRRQGYIERGELKSYEAYFFINSVTDIKKILEHTHLTNDDCRIICADEAKNRKTLGEYRISSSTDAPKKFNFITSKSFEGVDFYSETGICYVVSNIYNEYTLLSVDMDIPQIAGRIRNTNNPFRNLVVHLFNTRPKDYYENYEKAKKEIKEALEYAKERATAYNRLSIGARKQQKSDLSKSSFLKYDKKNDEFIVNDMAAKVVLYNYRLMNSIYRSQKDLVAEYERAGILHSKVEWVQLDDNFIKPACKKPTFLETFILYADMKYCLDIEAKQSIEKEYPFIRDALCKLGVEQVKKIKSAKAVKAALEALKKENVCADSDIGQQLKILLTVGTFMPSTELKAIAQQFGMKKPTDLKEWVELESDTQRIKGNPTKGYWINEINDLK</sequence>
<dbReference type="EMBL" id="QRYV01000097">
    <property type="protein sequence ID" value="RGV03924.1"/>
    <property type="molecule type" value="Genomic_DNA"/>
</dbReference>